<dbReference type="PANTHER" id="PTHR11668:SF300">
    <property type="entry name" value="SERINE_THREONINE-PROTEIN PHOSPHATASE"/>
    <property type="match status" value="1"/>
</dbReference>
<dbReference type="InterPro" id="IPR050341">
    <property type="entry name" value="PP1_catalytic_subunit"/>
</dbReference>
<dbReference type="PANTHER" id="PTHR11668">
    <property type="entry name" value="SERINE/THREONINE PROTEIN PHOSPHATASE"/>
    <property type="match status" value="1"/>
</dbReference>
<keyword evidence="4" id="KW-0378">Hydrolase</keyword>
<dbReference type="PRINTS" id="PR00114">
    <property type="entry name" value="STPHPHTASE"/>
</dbReference>
<dbReference type="EMBL" id="KN555113">
    <property type="protein sequence ID" value="KHJ88847.1"/>
    <property type="molecule type" value="Genomic_DNA"/>
</dbReference>
<dbReference type="GO" id="GO:0046872">
    <property type="term" value="F:metal ion binding"/>
    <property type="evidence" value="ECO:0007669"/>
    <property type="project" value="UniProtKB-KW"/>
</dbReference>
<evidence type="ECO:0000313" key="11">
    <source>
        <dbReference type="Proteomes" id="UP000053660"/>
    </source>
</evidence>
<evidence type="ECO:0000256" key="5">
    <source>
        <dbReference type="ARBA" id="ARBA00022912"/>
    </source>
</evidence>
<evidence type="ECO:0000256" key="2">
    <source>
        <dbReference type="ARBA" id="ARBA00013081"/>
    </source>
</evidence>
<dbReference type="GO" id="GO:0004722">
    <property type="term" value="F:protein serine/threonine phosphatase activity"/>
    <property type="evidence" value="ECO:0007669"/>
    <property type="project" value="UniProtKB-EC"/>
</dbReference>
<protein>
    <recommendedName>
        <fullName evidence="2">protein-serine/threonine phosphatase</fullName>
        <ecNumber evidence="2">3.1.3.16</ecNumber>
    </recommendedName>
</protein>
<reference evidence="10 11" key="1">
    <citation type="submission" date="2014-03" db="EMBL/GenBank/DDBJ databases">
        <title>Draft genome of the hookworm Oesophagostomum dentatum.</title>
        <authorList>
            <person name="Mitreva M."/>
        </authorList>
    </citation>
    <scope>NUCLEOTIDE SEQUENCE [LARGE SCALE GENOMIC DNA]</scope>
    <source>
        <strain evidence="10 11">OD-Hann</strain>
    </source>
</reference>
<dbReference type="GO" id="GO:0005737">
    <property type="term" value="C:cytoplasm"/>
    <property type="evidence" value="ECO:0007669"/>
    <property type="project" value="TreeGrafter"/>
</dbReference>
<keyword evidence="11" id="KW-1185">Reference proteome</keyword>
<evidence type="ECO:0000313" key="10">
    <source>
        <dbReference type="EMBL" id="KHJ88847.1"/>
    </source>
</evidence>
<dbReference type="Pfam" id="PF00149">
    <property type="entry name" value="Metallophos"/>
    <property type="match status" value="1"/>
</dbReference>
<feature type="domain" description="Calcineurin-like phosphoesterase" evidence="9">
    <location>
        <begin position="26"/>
        <end position="75"/>
    </location>
</feature>
<organism evidence="10 11">
    <name type="scientific">Oesophagostomum dentatum</name>
    <name type="common">Nodular worm</name>
    <dbReference type="NCBI Taxonomy" id="61180"/>
    <lineage>
        <taxon>Eukaryota</taxon>
        <taxon>Metazoa</taxon>
        <taxon>Ecdysozoa</taxon>
        <taxon>Nematoda</taxon>
        <taxon>Chromadorea</taxon>
        <taxon>Rhabditida</taxon>
        <taxon>Rhabditina</taxon>
        <taxon>Rhabditomorpha</taxon>
        <taxon>Strongyloidea</taxon>
        <taxon>Strongylidae</taxon>
        <taxon>Oesophagostomum</taxon>
    </lineage>
</organism>
<comment type="catalytic activity">
    <reaction evidence="8">
        <text>O-phospho-L-threonyl-[protein] + H2O = L-threonyl-[protein] + phosphate</text>
        <dbReference type="Rhea" id="RHEA:47004"/>
        <dbReference type="Rhea" id="RHEA-COMP:11060"/>
        <dbReference type="Rhea" id="RHEA-COMP:11605"/>
        <dbReference type="ChEBI" id="CHEBI:15377"/>
        <dbReference type="ChEBI" id="CHEBI:30013"/>
        <dbReference type="ChEBI" id="CHEBI:43474"/>
        <dbReference type="ChEBI" id="CHEBI:61977"/>
        <dbReference type="EC" id="3.1.3.16"/>
    </reaction>
</comment>
<dbReference type="EC" id="3.1.3.16" evidence="2"/>
<comment type="catalytic activity">
    <reaction evidence="7">
        <text>O-phospho-L-seryl-[protein] + H2O = L-seryl-[protein] + phosphate</text>
        <dbReference type="Rhea" id="RHEA:20629"/>
        <dbReference type="Rhea" id="RHEA-COMP:9863"/>
        <dbReference type="Rhea" id="RHEA-COMP:11604"/>
        <dbReference type="ChEBI" id="CHEBI:15377"/>
        <dbReference type="ChEBI" id="CHEBI:29999"/>
        <dbReference type="ChEBI" id="CHEBI:43474"/>
        <dbReference type="ChEBI" id="CHEBI:83421"/>
        <dbReference type="EC" id="3.1.3.16"/>
    </reaction>
</comment>
<dbReference type="Gene3D" id="3.60.21.10">
    <property type="match status" value="1"/>
</dbReference>
<dbReference type="InterPro" id="IPR029052">
    <property type="entry name" value="Metallo-depent_PP-like"/>
</dbReference>
<sequence>MNAKVSIECTDFMTNFSIGLKRICCFKDEAERLWLGFNEVFAWLPLAGLVGKKILCMHGGISAYLNSLEDIRRLDL</sequence>
<evidence type="ECO:0000256" key="4">
    <source>
        <dbReference type="ARBA" id="ARBA00022801"/>
    </source>
</evidence>
<dbReference type="GO" id="GO:0005634">
    <property type="term" value="C:nucleus"/>
    <property type="evidence" value="ECO:0007669"/>
    <property type="project" value="TreeGrafter"/>
</dbReference>
<evidence type="ECO:0000256" key="8">
    <source>
        <dbReference type="ARBA" id="ARBA00048336"/>
    </source>
</evidence>
<dbReference type="OrthoDB" id="5840512at2759"/>
<evidence type="ECO:0000256" key="7">
    <source>
        <dbReference type="ARBA" id="ARBA00047761"/>
    </source>
</evidence>
<keyword evidence="6" id="KW-0464">Manganese</keyword>
<evidence type="ECO:0000256" key="1">
    <source>
        <dbReference type="ARBA" id="ARBA00001936"/>
    </source>
</evidence>
<keyword evidence="5" id="KW-0904">Protein phosphatase</keyword>
<dbReference type="AlphaFoldDB" id="A0A0B1SZB0"/>
<evidence type="ECO:0000256" key="3">
    <source>
        <dbReference type="ARBA" id="ARBA00022723"/>
    </source>
</evidence>
<gene>
    <name evidence="10" type="ORF">OESDEN_11350</name>
</gene>
<comment type="cofactor">
    <cofactor evidence="1">
        <name>Mn(2+)</name>
        <dbReference type="ChEBI" id="CHEBI:29035"/>
    </cofactor>
</comment>
<evidence type="ECO:0000256" key="6">
    <source>
        <dbReference type="ARBA" id="ARBA00023211"/>
    </source>
</evidence>
<dbReference type="InterPro" id="IPR004843">
    <property type="entry name" value="Calcineurin-like_PHP"/>
</dbReference>
<proteinExistence type="predicted"/>
<keyword evidence="3" id="KW-0479">Metal-binding</keyword>
<accession>A0A0B1SZB0</accession>
<dbReference type="SUPFAM" id="SSF56300">
    <property type="entry name" value="Metallo-dependent phosphatases"/>
    <property type="match status" value="1"/>
</dbReference>
<name>A0A0B1SZB0_OESDE</name>
<evidence type="ECO:0000259" key="9">
    <source>
        <dbReference type="Pfam" id="PF00149"/>
    </source>
</evidence>
<dbReference type="InterPro" id="IPR006186">
    <property type="entry name" value="Ser/Thr-sp_prot-phosphatase"/>
</dbReference>
<dbReference type="Proteomes" id="UP000053660">
    <property type="component" value="Unassembled WGS sequence"/>
</dbReference>